<dbReference type="EMBL" id="AFYH01115733">
    <property type="status" value="NOT_ANNOTATED_CDS"/>
    <property type="molecule type" value="Genomic_DNA"/>
</dbReference>
<feature type="compositionally biased region" description="Basic residues" evidence="4">
    <location>
        <begin position="360"/>
        <end position="371"/>
    </location>
</feature>
<dbReference type="InterPro" id="IPR020472">
    <property type="entry name" value="WD40_PAC1"/>
</dbReference>
<evidence type="ECO:0000256" key="4">
    <source>
        <dbReference type="SAM" id="MobiDB-lite"/>
    </source>
</evidence>
<organism evidence="5 6">
    <name type="scientific">Latimeria chalumnae</name>
    <name type="common">Coelacanth</name>
    <dbReference type="NCBI Taxonomy" id="7897"/>
    <lineage>
        <taxon>Eukaryota</taxon>
        <taxon>Metazoa</taxon>
        <taxon>Chordata</taxon>
        <taxon>Craniata</taxon>
        <taxon>Vertebrata</taxon>
        <taxon>Euteleostomi</taxon>
        <taxon>Coelacanthiformes</taxon>
        <taxon>Coelacanthidae</taxon>
        <taxon>Latimeria</taxon>
    </lineage>
</organism>
<dbReference type="PROSITE" id="PS00678">
    <property type="entry name" value="WD_REPEATS_1"/>
    <property type="match status" value="1"/>
</dbReference>
<feature type="repeat" description="WD" evidence="3">
    <location>
        <begin position="57"/>
        <end position="96"/>
    </location>
</feature>
<dbReference type="EMBL" id="AFYH01115735">
    <property type="status" value="NOT_ANNOTATED_CDS"/>
    <property type="molecule type" value="Genomic_DNA"/>
</dbReference>
<dbReference type="Ensembl" id="ENSLACT00000012140.1">
    <property type="protein sequence ID" value="ENSLACP00000012048.1"/>
    <property type="gene ID" value="ENSLACG00000010607.1"/>
</dbReference>
<keyword evidence="1 3" id="KW-0853">WD repeat</keyword>
<evidence type="ECO:0000256" key="3">
    <source>
        <dbReference type="PROSITE-ProRule" id="PRU00221"/>
    </source>
</evidence>
<dbReference type="InterPro" id="IPR044715">
    <property type="entry name" value="WDR86-like"/>
</dbReference>
<dbReference type="PANTHER" id="PTHR44489">
    <property type="match status" value="1"/>
</dbReference>
<dbReference type="PANTHER" id="PTHR44489:SF11">
    <property type="entry name" value="WD REPEAT DOMAIN 86"/>
    <property type="match status" value="1"/>
</dbReference>
<keyword evidence="2" id="KW-0677">Repeat</keyword>
<dbReference type="EMBL" id="AFYH01115737">
    <property type="status" value="NOT_ANNOTATED_CDS"/>
    <property type="molecule type" value="Genomic_DNA"/>
</dbReference>
<evidence type="ECO:0000313" key="6">
    <source>
        <dbReference type="Proteomes" id="UP000008672"/>
    </source>
</evidence>
<dbReference type="PROSITE" id="PS50082">
    <property type="entry name" value="WD_REPEATS_2"/>
    <property type="match status" value="7"/>
</dbReference>
<evidence type="ECO:0000256" key="2">
    <source>
        <dbReference type="ARBA" id="ARBA00022737"/>
    </source>
</evidence>
<reference evidence="5" key="2">
    <citation type="submission" date="2025-08" db="UniProtKB">
        <authorList>
            <consortium name="Ensembl"/>
        </authorList>
    </citation>
    <scope>IDENTIFICATION</scope>
</reference>
<dbReference type="AlphaFoldDB" id="H3AQX7"/>
<dbReference type="EMBL" id="AFYH01115736">
    <property type="status" value="NOT_ANNOTATED_CDS"/>
    <property type="molecule type" value="Genomic_DNA"/>
</dbReference>
<dbReference type="EMBL" id="AFYH01115738">
    <property type="status" value="NOT_ANNOTATED_CDS"/>
    <property type="molecule type" value="Genomic_DNA"/>
</dbReference>
<dbReference type="EMBL" id="AFYH01115730">
    <property type="status" value="NOT_ANNOTATED_CDS"/>
    <property type="molecule type" value="Genomic_DNA"/>
</dbReference>
<feature type="repeat" description="WD" evidence="3">
    <location>
        <begin position="171"/>
        <end position="194"/>
    </location>
</feature>
<feature type="repeat" description="WD" evidence="3">
    <location>
        <begin position="15"/>
        <end position="56"/>
    </location>
</feature>
<evidence type="ECO:0000256" key="1">
    <source>
        <dbReference type="ARBA" id="ARBA00022574"/>
    </source>
</evidence>
<dbReference type="EMBL" id="AFYH01115739">
    <property type="status" value="NOT_ANNOTATED_CDS"/>
    <property type="molecule type" value="Genomic_DNA"/>
</dbReference>
<keyword evidence="6" id="KW-1185">Reference proteome</keyword>
<dbReference type="CDD" id="cd00200">
    <property type="entry name" value="WD40"/>
    <property type="match status" value="1"/>
</dbReference>
<feature type="repeat" description="WD" evidence="3">
    <location>
        <begin position="97"/>
        <end position="138"/>
    </location>
</feature>
<dbReference type="STRING" id="7897.ENSLACP00000012048"/>
<dbReference type="PRINTS" id="PR00320">
    <property type="entry name" value="GPROTEINBRPT"/>
</dbReference>
<dbReference type="InterPro" id="IPR015943">
    <property type="entry name" value="WD40/YVTN_repeat-like_dom_sf"/>
</dbReference>
<dbReference type="Proteomes" id="UP000008672">
    <property type="component" value="Unassembled WGS sequence"/>
</dbReference>
<dbReference type="InterPro" id="IPR001680">
    <property type="entry name" value="WD40_rpt"/>
</dbReference>
<proteinExistence type="predicted"/>
<accession>H3AQX7</accession>
<gene>
    <name evidence="5" type="primary">WDR86</name>
</gene>
<dbReference type="SMART" id="SM00320">
    <property type="entry name" value="WD40"/>
    <property type="match status" value="8"/>
</dbReference>
<dbReference type="eggNOG" id="KOG0274">
    <property type="taxonomic scope" value="Eukaryota"/>
</dbReference>
<dbReference type="SUPFAM" id="SSF50978">
    <property type="entry name" value="WD40 repeat-like"/>
    <property type="match status" value="2"/>
</dbReference>
<sequence length="408" mass="45673">MGSGSSRCPSLRKVCADHCGGINWLSLSPDARLLLTASEDDTARLWRTSDLQCYKVLQGHENYITHCHLENEAAFTCSADHTLRKWDVRTGQCTAVYRGHTSIVNKNRLLVAKGHLFSGSYDRTARCWSMDVGRQLQEFRGHRNCVLVLAHFSSGDVLGESESDSEQSKDFLVTGSTDCAIKIWMVTTGRCYQTLRGHTGAILCLVLDAPSKALYSGSTDYTICRWNIITGQKVKVFQEHQGTVICLELANKHLYSGSADRTVKCWQADSGECIRTYKAHKHNISIIKYSDGILFTGSGDACARAFDTKTGVLKRVFQGHTFIINCIEIHKRFLYTASHDGTLRIWDLQGVFERSKKHLRKEKRVKGRKSQKGSLTRIGNNKVGSVRDSDCQQHEASSQAEQETLDLV</sequence>
<dbReference type="PROSITE" id="PS50294">
    <property type="entry name" value="WD_REPEATS_REGION"/>
    <property type="match status" value="2"/>
</dbReference>
<dbReference type="HOGENOM" id="CLU_000288_57_14_1"/>
<feature type="repeat" description="WD" evidence="3">
    <location>
        <begin position="195"/>
        <end position="236"/>
    </location>
</feature>
<feature type="repeat" description="WD" evidence="3">
    <location>
        <begin position="237"/>
        <end position="276"/>
    </location>
</feature>
<protein>
    <submittedName>
        <fullName evidence="5">WD repeat domain 86</fullName>
    </submittedName>
</protein>
<feature type="repeat" description="WD" evidence="3">
    <location>
        <begin position="317"/>
        <end position="349"/>
    </location>
</feature>
<reference evidence="5" key="3">
    <citation type="submission" date="2025-09" db="UniProtKB">
        <authorList>
            <consortium name="Ensembl"/>
        </authorList>
    </citation>
    <scope>IDENTIFICATION</scope>
</reference>
<dbReference type="GeneTree" id="ENSGT00940000161049"/>
<dbReference type="InParanoid" id="H3AQX7"/>
<dbReference type="OMA" id="HGGINWL"/>
<feature type="compositionally biased region" description="Polar residues" evidence="4">
    <location>
        <begin position="372"/>
        <end position="383"/>
    </location>
</feature>
<dbReference type="Gene3D" id="2.130.10.10">
    <property type="entry name" value="YVTN repeat-like/Quinoprotein amine dehydrogenase"/>
    <property type="match status" value="2"/>
</dbReference>
<dbReference type="EMBL" id="AFYH01115732">
    <property type="status" value="NOT_ANNOTATED_CDS"/>
    <property type="molecule type" value="Genomic_DNA"/>
</dbReference>
<dbReference type="Pfam" id="PF00400">
    <property type="entry name" value="WD40"/>
    <property type="match status" value="7"/>
</dbReference>
<feature type="region of interest" description="Disordered" evidence="4">
    <location>
        <begin position="360"/>
        <end position="408"/>
    </location>
</feature>
<dbReference type="InterPro" id="IPR036322">
    <property type="entry name" value="WD40_repeat_dom_sf"/>
</dbReference>
<dbReference type="InterPro" id="IPR019775">
    <property type="entry name" value="WD40_repeat_CS"/>
</dbReference>
<dbReference type="EMBL" id="AFYH01115734">
    <property type="status" value="NOT_ANNOTATED_CDS"/>
    <property type="molecule type" value="Genomic_DNA"/>
</dbReference>
<evidence type="ECO:0000313" key="5">
    <source>
        <dbReference type="Ensembl" id="ENSLACP00000012048.1"/>
    </source>
</evidence>
<reference evidence="6" key="1">
    <citation type="submission" date="2011-08" db="EMBL/GenBank/DDBJ databases">
        <title>The draft genome of Latimeria chalumnae.</title>
        <authorList>
            <person name="Di Palma F."/>
            <person name="Alfoldi J."/>
            <person name="Johnson J."/>
            <person name="Berlin A."/>
            <person name="Gnerre S."/>
            <person name="Jaffe D."/>
            <person name="MacCallum I."/>
            <person name="Young S."/>
            <person name="Walker B.J."/>
            <person name="Lander E."/>
            <person name="Lindblad-Toh K."/>
        </authorList>
    </citation>
    <scope>NUCLEOTIDE SEQUENCE [LARGE SCALE GENOMIC DNA]</scope>
    <source>
        <strain evidence="6">Wild caught</strain>
    </source>
</reference>
<name>H3AQX7_LATCH</name>
<dbReference type="FunCoup" id="H3AQX7">
    <property type="interactions" value="12"/>
</dbReference>
<dbReference type="EMBL" id="AFYH01115731">
    <property type="status" value="NOT_ANNOTATED_CDS"/>
    <property type="molecule type" value="Genomic_DNA"/>
</dbReference>